<dbReference type="GO" id="GO:0043190">
    <property type="term" value="C:ATP-binding cassette (ABC) transporter complex"/>
    <property type="evidence" value="ECO:0007669"/>
    <property type="project" value="InterPro"/>
</dbReference>
<evidence type="ECO:0000256" key="5">
    <source>
        <dbReference type="ARBA" id="ARBA00023251"/>
    </source>
</evidence>
<dbReference type="GO" id="GO:0140359">
    <property type="term" value="F:ABC-type transporter activity"/>
    <property type="evidence" value="ECO:0007669"/>
    <property type="project" value="InterPro"/>
</dbReference>
<reference evidence="8 9" key="1">
    <citation type="submission" date="2019-02" db="EMBL/GenBank/DDBJ databases">
        <title>Sequencing the genomes of 1000 actinobacteria strains.</title>
        <authorList>
            <person name="Klenk H.-P."/>
        </authorList>
    </citation>
    <scope>NUCLEOTIDE SEQUENCE [LARGE SCALE GENOMIC DNA]</scope>
    <source>
        <strain evidence="8 9">DSM 44509</strain>
    </source>
</reference>
<dbReference type="AlphaFoldDB" id="A0A4Q7Y9Q7"/>
<feature type="transmembrane region" description="Helical" evidence="6">
    <location>
        <begin position="250"/>
        <end position="269"/>
    </location>
</feature>
<organism evidence="8 9">
    <name type="scientific">Blastococcus saxobsidens</name>
    <dbReference type="NCBI Taxonomy" id="138336"/>
    <lineage>
        <taxon>Bacteria</taxon>
        <taxon>Bacillati</taxon>
        <taxon>Actinomycetota</taxon>
        <taxon>Actinomycetes</taxon>
        <taxon>Geodermatophilales</taxon>
        <taxon>Geodermatophilaceae</taxon>
        <taxon>Blastococcus</taxon>
    </lineage>
</organism>
<dbReference type="InterPro" id="IPR051784">
    <property type="entry name" value="Nod_factor_ABC_transporter"/>
</dbReference>
<evidence type="ECO:0000256" key="6">
    <source>
        <dbReference type="RuleBase" id="RU361157"/>
    </source>
</evidence>
<gene>
    <name evidence="8" type="ORF">BKA19_2818</name>
</gene>
<keyword evidence="6" id="KW-1003">Cell membrane</keyword>
<dbReference type="Pfam" id="PF01061">
    <property type="entry name" value="ABC2_membrane"/>
    <property type="match status" value="1"/>
</dbReference>
<dbReference type="PROSITE" id="PS51012">
    <property type="entry name" value="ABC_TM2"/>
    <property type="match status" value="1"/>
</dbReference>
<evidence type="ECO:0000256" key="2">
    <source>
        <dbReference type="ARBA" id="ARBA00022692"/>
    </source>
</evidence>
<proteinExistence type="inferred from homology"/>
<dbReference type="Proteomes" id="UP000292507">
    <property type="component" value="Unassembled WGS sequence"/>
</dbReference>
<dbReference type="GO" id="GO:0046677">
    <property type="term" value="P:response to antibiotic"/>
    <property type="evidence" value="ECO:0007669"/>
    <property type="project" value="UniProtKB-KW"/>
</dbReference>
<dbReference type="PANTHER" id="PTHR43229:SF6">
    <property type="entry name" value="ABC-TYPE MULTIDRUG TRANSPORT SYSTEM, PERMEASE COMPONENT"/>
    <property type="match status" value="1"/>
</dbReference>
<keyword evidence="5" id="KW-0046">Antibiotic resistance</keyword>
<dbReference type="InterPro" id="IPR047817">
    <property type="entry name" value="ABC2_TM_bact-type"/>
</dbReference>
<keyword evidence="6" id="KW-0813">Transport</keyword>
<dbReference type="InterPro" id="IPR013525">
    <property type="entry name" value="ABC2_TM"/>
</dbReference>
<evidence type="ECO:0000259" key="7">
    <source>
        <dbReference type="PROSITE" id="PS51012"/>
    </source>
</evidence>
<feature type="transmembrane region" description="Helical" evidence="6">
    <location>
        <begin position="73"/>
        <end position="98"/>
    </location>
</feature>
<dbReference type="PIRSF" id="PIRSF006648">
    <property type="entry name" value="DrrB"/>
    <property type="match status" value="1"/>
</dbReference>
<evidence type="ECO:0000256" key="3">
    <source>
        <dbReference type="ARBA" id="ARBA00022989"/>
    </source>
</evidence>
<evidence type="ECO:0000256" key="4">
    <source>
        <dbReference type="ARBA" id="ARBA00023136"/>
    </source>
</evidence>
<dbReference type="EMBL" id="SHKV01000001">
    <property type="protein sequence ID" value="RZU33103.1"/>
    <property type="molecule type" value="Genomic_DNA"/>
</dbReference>
<feature type="transmembrane region" description="Helical" evidence="6">
    <location>
        <begin position="119"/>
        <end position="145"/>
    </location>
</feature>
<name>A0A4Q7Y9Q7_9ACTN</name>
<evidence type="ECO:0000313" key="8">
    <source>
        <dbReference type="EMBL" id="RZU33103.1"/>
    </source>
</evidence>
<feature type="transmembrane region" description="Helical" evidence="6">
    <location>
        <begin position="43"/>
        <end position="61"/>
    </location>
</feature>
<comment type="subcellular location">
    <subcellularLocation>
        <location evidence="6">Cell membrane</location>
        <topology evidence="6">Multi-pass membrane protein</topology>
    </subcellularLocation>
    <subcellularLocation>
        <location evidence="1">Membrane</location>
        <topology evidence="1">Multi-pass membrane protein</topology>
    </subcellularLocation>
</comment>
<dbReference type="RefSeq" id="WP_104527665.1">
    <property type="nucleotide sequence ID" value="NZ_POQT01000007.1"/>
</dbReference>
<feature type="domain" description="ABC transmembrane type-2" evidence="7">
    <location>
        <begin position="41"/>
        <end position="275"/>
    </location>
</feature>
<keyword evidence="4 6" id="KW-0472">Membrane</keyword>
<dbReference type="OrthoDB" id="9786643at2"/>
<keyword evidence="9" id="KW-1185">Reference proteome</keyword>
<evidence type="ECO:0000256" key="1">
    <source>
        <dbReference type="ARBA" id="ARBA00004141"/>
    </source>
</evidence>
<feature type="transmembrane region" description="Helical" evidence="6">
    <location>
        <begin position="188"/>
        <end position="207"/>
    </location>
</feature>
<comment type="caution">
    <text evidence="8">The sequence shown here is derived from an EMBL/GenBank/DDBJ whole genome shotgun (WGS) entry which is preliminary data.</text>
</comment>
<sequence>MTTTRPAREAGSGHEPALPSIASVYRSRAVVELKEFFRQRESVVFTLLLPVLLLTVFGAVLDFDLGEGVSFTQYFMAGIIAAGILGASLQNMAISIATERSDGTLKHLAGTPMPRSAFFVGKVVQVLAVTVAIIVVLLLIGVVFYGIDLPSGSDWLVFAWVSALGAAACTLLGIALSSLAKNGRSASATVTPFALVLQFISGVFFQFSEIPTWMQTVAAVFPLKWMAQGLRSVFLPDALAADEPAGTWELGRVALVLAVWCVVGLLLCVKTFRWQDRGQ</sequence>
<keyword evidence="2 6" id="KW-0812">Transmembrane</keyword>
<dbReference type="InterPro" id="IPR000412">
    <property type="entry name" value="ABC_2_transport"/>
</dbReference>
<accession>A0A4Q7Y9Q7</accession>
<feature type="transmembrane region" description="Helical" evidence="6">
    <location>
        <begin position="157"/>
        <end position="176"/>
    </location>
</feature>
<protein>
    <recommendedName>
        <fullName evidence="6">Transport permease protein</fullName>
    </recommendedName>
</protein>
<keyword evidence="3 6" id="KW-1133">Transmembrane helix</keyword>
<dbReference type="PANTHER" id="PTHR43229">
    <property type="entry name" value="NODULATION PROTEIN J"/>
    <property type="match status" value="1"/>
</dbReference>
<comment type="similarity">
    <text evidence="6">Belongs to the ABC-2 integral membrane protein family.</text>
</comment>
<evidence type="ECO:0000313" key="9">
    <source>
        <dbReference type="Proteomes" id="UP000292507"/>
    </source>
</evidence>